<dbReference type="PANTHER" id="PTHR20857">
    <property type="entry name" value="THIAMINE-PHOSPHATE PYROPHOSPHORYLASE"/>
    <property type="match status" value="1"/>
</dbReference>
<dbReference type="GO" id="GO:0005737">
    <property type="term" value="C:cytoplasm"/>
    <property type="evidence" value="ECO:0007669"/>
    <property type="project" value="TreeGrafter"/>
</dbReference>
<dbReference type="FunFam" id="3.20.20.70:FF:000096">
    <property type="entry name" value="Thiamine-phosphate synthase"/>
    <property type="match status" value="1"/>
</dbReference>
<evidence type="ECO:0000259" key="13">
    <source>
        <dbReference type="Pfam" id="PF02581"/>
    </source>
</evidence>
<dbReference type="UniPathway" id="UPA00060">
    <property type="reaction ID" value="UER00141"/>
</dbReference>
<evidence type="ECO:0000256" key="5">
    <source>
        <dbReference type="ARBA" id="ARBA00022977"/>
    </source>
</evidence>
<name>A0A3N9PEL6_9BACL</name>
<dbReference type="InterPro" id="IPR034291">
    <property type="entry name" value="TMP_synthase"/>
</dbReference>
<dbReference type="InterPro" id="IPR036206">
    <property type="entry name" value="ThiamineP_synth_sf"/>
</dbReference>
<evidence type="ECO:0000256" key="6">
    <source>
        <dbReference type="ARBA" id="ARBA00047334"/>
    </source>
</evidence>
<keyword evidence="5 9" id="KW-0784">Thiamine biosynthesis</keyword>
<comment type="cofactor">
    <cofactor evidence="9">
        <name>Mg(2+)</name>
        <dbReference type="ChEBI" id="CHEBI:18420"/>
    </cofactor>
    <text evidence="9">Binds 1 Mg(2+) ion per subunit.</text>
</comment>
<evidence type="ECO:0000256" key="4">
    <source>
        <dbReference type="ARBA" id="ARBA00022842"/>
    </source>
</evidence>
<comment type="similarity">
    <text evidence="9 10">Belongs to the thiamine-phosphate synthase family.</text>
</comment>
<dbReference type="NCBIfam" id="TIGR00693">
    <property type="entry name" value="thiE"/>
    <property type="match status" value="1"/>
</dbReference>
<feature type="binding site" evidence="9">
    <location>
        <position position="121"/>
    </location>
    <ligand>
        <name>Mg(2+)</name>
        <dbReference type="ChEBI" id="CHEBI:18420"/>
    </ligand>
</feature>
<dbReference type="GO" id="GO:0004789">
    <property type="term" value="F:thiamine-phosphate diphosphorylase activity"/>
    <property type="evidence" value="ECO:0007669"/>
    <property type="project" value="UniProtKB-UniRule"/>
</dbReference>
<dbReference type="EMBL" id="RQPI01000001">
    <property type="protein sequence ID" value="RQW13767.1"/>
    <property type="molecule type" value="Genomic_DNA"/>
</dbReference>
<sequence length="242" mass="25199">MSERNPQFGSPWTGADESLADSGGRLDSEHVRSLLRVYFIMGSVNCRRPAAEVLAEAIAGGVTIFQFREKGPGALKGEAKLNLARELQGICHSHGVPFIVNDDIDLAIAIDADGVHVGQDDEPARVLRKQLGSRKIIGVSAHTPEEVRQAIADGADYLGIGPVYPTSSKDDARPVQGTVLIENLRREGIAIPLVGIGGITVNNASPVLAAGADGISVISAIASASSPRSAAAELASFFGVEG</sequence>
<feature type="binding site" evidence="9">
    <location>
        <position position="198"/>
    </location>
    <ligand>
        <name>2-[(2R,5Z)-2-carboxy-4-methylthiazol-5(2H)-ylidene]ethyl phosphate</name>
        <dbReference type="ChEBI" id="CHEBI:62899"/>
    </ligand>
</feature>
<evidence type="ECO:0000256" key="7">
    <source>
        <dbReference type="ARBA" id="ARBA00047851"/>
    </source>
</evidence>
<comment type="catalytic activity">
    <reaction evidence="7 9 10">
        <text>2-(2-carboxy-4-methylthiazol-5-yl)ethyl phosphate + 4-amino-2-methyl-5-(diphosphooxymethyl)pyrimidine + 2 H(+) = thiamine phosphate + CO2 + diphosphate</text>
        <dbReference type="Rhea" id="RHEA:47848"/>
        <dbReference type="ChEBI" id="CHEBI:15378"/>
        <dbReference type="ChEBI" id="CHEBI:16526"/>
        <dbReference type="ChEBI" id="CHEBI:33019"/>
        <dbReference type="ChEBI" id="CHEBI:37575"/>
        <dbReference type="ChEBI" id="CHEBI:57841"/>
        <dbReference type="ChEBI" id="CHEBI:62890"/>
        <dbReference type="EC" id="2.5.1.3"/>
    </reaction>
</comment>
<evidence type="ECO:0000256" key="12">
    <source>
        <dbReference type="SAM" id="MobiDB-lite"/>
    </source>
</evidence>
<comment type="function">
    <text evidence="9">Condenses 4-methyl-5-(beta-hydroxyethyl)thiazole monophosphate (THZ-P) and 2-methyl-4-amino-5-hydroxymethyl pyrimidine pyrophosphate (HMP-PP) to form thiamine monophosphate (TMP).</text>
</comment>
<dbReference type="GO" id="GO:0009229">
    <property type="term" value="P:thiamine diphosphate biosynthetic process"/>
    <property type="evidence" value="ECO:0007669"/>
    <property type="project" value="UniProtKB-UniRule"/>
</dbReference>
<keyword evidence="4 9" id="KW-0460">Magnesium</keyword>
<feature type="binding site" evidence="9">
    <location>
        <position position="102"/>
    </location>
    <ligand>
        <name>Mg(2+)</name>
        <dbReference type="ChEBI" id="CHEBI:18420"/>
    </ligand>
</feature>
<comment type="catalytic activity">
    <reaction evidence="8 9 10">
        <text>2-[(2R,5Z)-2-carboxy-4-methylthiazol-5(2H)-ylidene]ethyl phosphate + 4-amino-2-methyl-5-(diphosphooxymethyl)pyrimidine + 2 H(+) = thiamine phosphate + CO2 + diphosphate</text>
        <dbReference type="Rhea" id="RHEA:47844"/>
        <dbReference type="ChEBI" id="CHEBI:15378"/>
        <dbReference type="ChEBI" id="CHEBI:16526"/>
        <dbReference type="ChEBI" id="CHEBI:33019"/>
        <dbReference type="ChEBI" id="CHEBI:37575"/>
        <dbReference type="ChEBI" id="CHEBI:57841"/>
        <dbReference type="ChEBI" id="CHEBI:62899"/>
        <dbReference type="EC" id="2.5.1.3"/>
    </reaction>
</comment>
<feature type="binding site" evidence="9">
    <location>
        <begin position="166"/>
        <end position="168"/>
    </location>
    <ligand>
        <name>2-[(2R,5Z)-2-carboxy-4-methylthiazol-5(2H)-ylidene]ethyl phosphate</name>
        <dbReference type="ChEBI" id="CHEBI:62899"/>
    </ligand>
</feature>
<feature type="region of interest" description="Disordered" evidence="12">
    <location>
        <begin position="1"/>
        <end position="24"/>
    </location>
</feature>
<evidence type="ECO:0000256" key="11">
    <source>
        <dbReference type="RuleBase" id="RU004253"/>
    </source>
</evidence>
<accession>A0A3N9PEL6</accession>
<feature type="binding site" evidence="9">
    <location>
        <begin position="218"/>
        <end position="219"/>
    </location>
    <ligand>
        <name>2-[(2R,5Z)-2-carboxy-4-methylthiazol-5(2H)-ylidene]ethyl phosphate</name>
        <dbReference type="ChEBI" id="CHEBI:62899"/>
    </ligand>
</feature>
<feature type="binding site" evidence="9">
    <location>
        <begin position="66"/>
        <end position="70"/>
    </location>
    <ligand>
        <name>4-amino-2-methyl-5-(diphosphooxymethyl)pyrimidine</name>
        <dbReference type="ChEBI" id="CHEBI:57841"/>
    </ligand>
</feature>
<evidence type="ECO:0000256" key="1">
    <source>
        <dbReference type="ARBA" id="ARBA00005165"/>
    </source>
</evidence>
<keyword evidence="3 9" id="KW-0479">Metal-binding</keyword>
<dbReference type="SUPFAM" id="SSF51391">
    <property type="entry name" value="Thiamin phosphate synthase"/>
    <property type="match status" value="1"/>
</dbReference>
<comment type="caution">
    <text evidence="14">The sequence shown here is derived from an EMBL/GenBank/DDBJ whole genome shotgun (WGS) entry which is preliminary data.</text>
</comment>
<reference evidence="14 15" key="1">
    <citation type="submission" date="2018-11" db="EMBL/GenBank/DDBJ databases">
        <title>Genome sequence of strain 7197.</title>
        <authorList>
            <person name="Gao J."/>
            <person name="Sun J."/>
        </authorList>
    </citation>
    <scope>NUCLEOTIDE SEQUENCE [LARGE SCALE GENOMIC DNA]</scope>
    <source>
        <strain evidence="14 15">7197</strain>
    </source>
</reference>
<evidence type="ECO:0000313" key="15">
    <source>
        <dbReference type="Proteomes" id="UP000282529"/>
    </source>
</evidence>
<evidence type="ECO:0000256" key="3">
    <source>
        <dbReference type="ARBA" id="ARBA00022723"/>
    </source>
</evidence>
<dbReference type="HAMAP" id="MF_00097">
    <property type="entry name" value="TMP_synthase"/>
    <property type="match status" value="1"/>
</dbReference>
<dbReference type="CDD" id="cd00564">
    <property type="entry name" value="TMP_TenI"/>
    <property type="match status" value="1"/>
</dbReference>
<organism evidence="14 15">
    <name type="scientific">Paenibacillus rhizophilus</name>
    <dbReference type="NCBI Taxonomy" id="1850366"/>
    <lineage>
        <taxon>Bacteria</taxon>
        <taxon>Bacillati</taxon>
        <taxon>Bacillota</taxon>
        <taxon>Bacilli</taxon>
        <taxon>Bacillales</taxon>
        <taxon>Paenibacillaceae</taxon>
        <taxon>Paenibacillus</taxon>
    </lineage>
</organism>
<comment type="pathway">
    <text evidence="1 9 11">Cofactor biosynthesis; thiamine diphosphate biosynthesis; thiamine phosphate from 4-amino-2-methyl-5-diphosphomethylpyrimidine and 4-methyl-5-(2-phosphoethyl)-thiazole: step 1/1.</text>
</comment>
<evidence type="ECO:0000256" key="8">
    <source>
        <dbReference type="ARBA" id="ARBA00047883"/>
    </source>
</evidence>
<evidence type="ECO:0000256" key="2">
    <source>
        <dbReference type="ARBA" id="ARBA00022679"/>
    </source>
</evidence>
<protein>
    <recommendedName>
        <fullName evidence="9">Thiamine-phosphate synthase</fullName>
        <shortName evidence="9">TP synthase</shortName>
        <shortName evidence="9">TPS</shortName>
        <ecNumber evidence="9">2.5.1.3</ecNumber>
    </recommendedName>
    <alternativeName>
        <fullName evidence="9">Thiamine-phosphate pyrophosphorylase</fullName>
        <shortName evidence="9">TMP pyrophosphorylase</shortName>
        <shortName evidence="9">TMP-PPase</shortName>
    </alternativeName>
</protein>
<dbReference type="PANTHER" id="PTHR20857:SF15">
    <property type="entry name" value="THIAMINE-PHOSPHATE SYNTHASE"/>
    <property type="match status" value="1"/>
</dbReference>
<dbReference type="InterPro" id="IPR013785">
    <property type="entry name" value="Aldolase_TIM"/>
</dbReference>
<dbReference type="Gene3D" id="3.20.20.70">
    <property type="entry name" value="Aldolase class I"/>
    <property type="match status" value="1"/>
</dbReference>
<dbReference type="GO" id="GO:0009228">
    <property type="term" value="P:thiamine biosynthetic process"/>
    <property type="evidence" value="ECO:0007669"/>
    <property type="project" value="UniProtKB-KW"/>
</dbReference>
<dbReference type="Proteomes" id="UP000282529">
    <property type="component" value="Unassembled WGS sequence"/>
</dbReference>
<dbReference type="GO" id="GO:0000287">
    <property type="term" value="F:magnesium ion binding"/>
    <property type="evidence" value="ECO:0007669"/>
    <property type="project" value="UniProtKB-UniRule"/>
</dbReference>
<evidence type="ECO:0000256" key="10">
    <source>
        <dbReference type="RuleBase" id="RU003826"/>
    </source>
</evidence>
<feature type="binding site" evidence="9">
    <location>
        <position position="101"/>
    </location>
    <ligand>
        <name>4-amino-2-methyl-5-(diphosphooxymethyl)pyrimidine</name>
        <dbReference type="ChEBI" id="CHEBI:57841"/>
    </ligand>
</feature>
<feature type="binding site" evidence="9">
    <location>
        <position position="140"/>
    </location>
    <ligand>
        <name>4-amino-2-methyl-5-(diphosphooxymethyl)pyrimidine</name>
        <dbReference type="ChEBI" id="CHEBI:57841"/>
    </ligand>
</feature>
<dbReference type="InterPro" id="IPR022998">
    <property type="entry name" value="ThiamineP_synth_TenI"/>
</dbReference>
<comment type="catalytic activity">
    <reaction evidence="6 9 10">
        <text>4-methyl-5-(2-phosphooxyethyl)-thiazole + 4-amino-2-methyl-5-(diphosphooxymethyl)pyrimidine + H(+) = thiamine phosphate + diphosphate</text>
        <dbReference type="Rhea" id="RHEA:22328"/>
        <dbReference type="ChEBI" id="CHEBI:15378"/>
        <dbReference type="ChEBI" id="CHEBI:33019"/>
        <dbReference type="ChEBI" id="CHEBI:37575"/>
        <dbReference type="ChEBI" id="CHEBI:57841"/>
        <dbReference type="ChEBI" id="CHEBI:58296"/>
        <dbReference type="EC" id="2.5.1.3"/>
    </reaction>
</comment>
<evidence type="ECO:0000313" key="14">
    <source>
        <dbReference type="EMBL" id="RQW13767.1"/>
    </source>
</evidence>
<feature type="binding site" evidence="9">
    <location>
        <position position="169"/>
    </location>
    <ligand>
        <name>4-amino-2-methyl-5-(diphosphooxymethyl)pyrimidine</name>
        <dbReference type="ChEBI" id="CHEBI:57841"/>
    </ligand>
</feature>
<gene>
    <name evidence="9" type="primary">thiE</name>
    <name evidence="14" type="ORF">EH198_05075</name>
</gene>
<dbReference type="EC" id="2.5.1.3" evidence="9"/>
<keyword evidence="15" id="KW-1185">Reference proteome</keyword>
<evidence type="ECO:0000256" key="9">
    <source>
        <dbReference type="HAMAP-Rule" id="MF_00097"/>
    </source>
</evidence>
<dbReference type="AlphaFoldDB" id="A0A3N9PEL6"/>
<feature type="domain" description="Thiamine phosphate synthase/TenI" evidence="13">
    <location>
        <begin position="37"/>
        <end position="221"/>
    </location>
</feature>
<keyword evidence="2 9" id="KW-0808">Transferase</keyword>
<feature type="compositionally biased region" description="Polar residues" evidence="12">
    <location>
        <begin position="1"/>
        <end position="10"/>
    </location>
</feature>
<dbReference type="Pfam" id="PF02581">
    <property type="entry name" value="TMP-TENI"/>
    <property type="match status" value="1"/>
</dbReference>
<dbReference type="OrthoDB" id="9812206at2"/>
<proteinExistence type="inferred from homology"/>